<dbReference type="UniPathway" id="UPA00253">
    <property type="reaction ID" value="UER00326"/>
</dbReference>
<comment type="catalytic activity">
    <reaction evidence="11">
        <text>L-aspartate + O2 = iminosuccinate + H2O2</text>
        <dbReference type="Rhea" id="RHEA:25876"/>
        <dbReference type="ChEBI" id="CHEBI:15379"/>
        <dbReference type="ChEBI" id="CHEBI:16240"/>
        <dbReference type="ChEBI" id="CHEBI:29991"/>
        <dbReference type="ChEBI" id="CHEBI:77875"/>
        <dbReference type="EC" id="1.4.3.16"/>
    </reaction>
    <physiologicalReaction direction="left-to-right" evidence="11">
        <dbReference type="Rhea" id="RHEA:25877"/>
    </physiologicalReaction>
</comment>
<evidence type="ECO:0000256" key="6">
    <source>
        <dbReference type="ARBA" id="ARBA00022630"/>
    </source>
</evidence>
<dbReference type="SUPFAM" id="SSF56425">
    <property type="entry name" value="Succinate dehydrogenase/fumarate reductase flavoprotein, catalytic domain"/>
    <property type="match status" value="1"/>
</dbReference>
<dbReference type="RefSeq" id="WP_090043287.1">
    <property type="nucleotide sequence ID" value="NZ_FOKI01000076.1"/>
</dbReference>
<keyword evidence="14" id="KW-1185">Reference proteome</keyword>
<reference evidence="13 14" key="1">
    <citation type="submission" date="2016-10" db="EMBL/GenBank/DDBJ databases">
        <authorList>
            <person name="de Groot N.N."/>
        </authorList>
    </citation>
    <scope>NUCLEOTIDE SEQUENCE [LARGE SCALE GENOMIC DNA]</scope>
    <source>
        <strain evidence="13 14">DSM 12271</strain>
    </source>
</reference>
<dbReference type="Pfam" id="PF00890">
    <property type="entry name" value="FAD_binding_2"/>
    <property type="match status" value="1"/>
</dbReference>
<gene>
    <name evidence="13" type="ORF">SAMN04488528_10767</name>
</gene>
<evidence type="ECO:0000256" key="4">
    <source>
        <dbReference type="ARBA" id="ARBA00012173"/>
    </source>
</evidence>
<dbReference type="PANTHER" id="PTHR42716">
    <property type="entry name" value="L-ASPARTATE OXIDASE"/>
    <property type="match status" value="1"/>
</dbReference>
<evidence type="ECO:0000259" key="12">
    <source>
        <dbReference type="Pfam" id="PF00890"/>
    </source>
</evidence>
<dbReference type="InterPro" id="IPR027477">
    <property type="entry name" value="Succ_DH/fumarate_Rdtase_cat_sf"/>
</dbReference>
<feature type="domain" description="FAD-dependent oxidoreductase 2 FAD-binding" evidence="12">
    <location>
        <begin position="4"/>
        <end position="367"/>
    </location>
</feature>
<dbReference type="GO" id="GO:0008734">
    <property type="term" value="F:L-aspartate oxidase activity"/>
    <property type="evidence" value="ECO:0007669"/>
    <property type="project" value="UniProtKB-EC"/>
</dbReference>
<dbReference type="GO" id="GO:0034628">
    <property type="term" value="P:'de novo' NAD+ biosynthetic process from L-aspartate"/>
    <property type="evidence" value="ECO:0007669"/>
    <property type="project" value="TreeGrafter"/>
</dbReference>
<protein>
    <recommendedName>
        <fullName evidence="5">L-aspartate oxidase</fullName>
        <ecNumber evidence="4">1.4.3.16</ecNumber>
    </recommendedName>
    <alternativeName>
        <fullName evidence="10">Quinolinate synthase B</fullName>
    </alternativeName>
</protein>
<evidence type="ECO:0000313" key="14">
    <source>
        <dbReference type="Proteomes" id="UP000198619"/>
    </source>
</evidence>
<evidence type="ECO:0000256" key="9">
    <source>
        <dbReference type="ARBA" id="ARBA00023002"/>
    </source>
</evidence>
<evidence type="ECO:0000313" key="13">
    <source>
        <dbReference type="EMBL" id="SFB46494.1"/>
    </source>
</evidence>
<dbReference type="InterPro" id="IPR005288">
    <property type="entry name" value="NadB"/>
</dbReference>
<proteinExistence type="inferred from homology"/>
<evidence type="ECO:0000256" key="8">
    <source>
        <dbReference type="ARBA" id="ARBA00022827"/>
    </source>
</evidence>
<dbReference type="NCBIfam" id="NF004820">
    <property type="entry name" value="PRK06175.1"/>
    <property type="match status" value="1"/>
</dbReference>
<keyword evidence="8" id="KW-0274">FAD</keyword>
<name>A0A1I1B812_9CLOT</name>
<dbReference type="EC" id="1.4.3.16" evidence="4"/>
<keyword evidence="9" id="KW-0560">Oxidoreductase</keyword>
<dbReference type="PRINTS" id="PR00368">
    <property type="entry name" value="FADPNR"/>
</dbReference>
<evidence type="ECO:0000256" key="5">
    <source>
        <dbReference type="ARBA" id="ARBA00021901"/>
    </source>
</evidence>
<dbReference type="Gene3D" id="3.50.50.60">
    <property type="entry name" value="FAD/NAD(P)-binding domain"/>
    <property type="match status" value="1"/>
</dbReference>
<dbReference type="GO" id="GO:0033765">
    <property type="term" value="F:steroid dehydrogenase activity, acting on the CH-CH group of donors"/>
    <property type="evidence" value="ECO:0007669"/>
    <property type="project" value="UniProtKB-ARBA"/>
</dbReference>
<evidence type="ECO:0000256" key="2">
    <source>
        <dbReference type="ARBA" id="ARBA00004950"/>
    </source>
</evidence>
<evidence type="ECO:0000256" key="7">
    <source>
        <dbReference type="ARBA" id="ARBA00022642"/>
    </source>
</evidence>
<organism evidence="13 14">
    <name type="scientific">Clostridium frigidicarnis</name>
    <dbReference type="NCBI Taxonomy" id="84698"/>
    <lineage>
        <taxon>Bacteria</taxon>
        <taxon>Bacillati</taxon>
        <taxon>Bacillota</taxon>
        <taxon>Clostridia</taxon>
        <taxon>Eubacteriales</taxon>
        <taxon>Clostridiaceae</taxon>
        <taxon>Clostridium</taxon>
    </lineage>
</organism>
<accession>A0A1I1B812</accession>
<dbReference type="PANTHER" id="PTHR42716:SF2">
    <property type="entry name" value="L-ASPARTATE OXIDASE, CHLOROPLASTIC"/>
    <property type="match status" value="1"/>
</dbReference>
<comment type="cofactor">
    <cofactor evidence="1">
        <name>FAD</name>
        <dbReference type="ChEBI" id="CHEBI:57692"/>
    </cofactor>
</comment>
<keyword evidence="6" id="KW-0285">Flavoprotein</keyword>
<evidence type="ECO:0000256" key="11">
    <source>
        <dbReference type="ARBA" id="ARBA00048305"/>
    </source>
</evidence>
<dbReference type="Gene3D" id="3.90.700.10">
    <property type="entry name" value="Succinate dehydrogenase/fumarate reductase flavoprotein, catalytic domain"/>
    <property type="match status" value="1"/>
</dbReference>
<dbReference type="AlphaFoldDB" id="A0A1I1B812"/>
<evidence type="ECO:0000256" key="3">
    <source>
        <dbReference type="ARBA" id="ARBA00008562"/>
    </source>
</evidence>
<evidence type="ECO:0000256" key="10">
    <source>
        <dbReference type="ARBA" id="ARBA00030386"/>
    </source>
</evidence>
<dbReference type="STRING" id="84698.SAMN04488528_10767"/>
<dbReference type="SUPFAM" id="SSF51905">
    <property type="entry name" value="FAD/NAD(P)-binding domain"/>
    <property type="match status" value="1"/>
</dbReference>
<comment type="similarity">
    <text evidence="3">Belongs to the FAD-dependent oxidoreductase 2 family. NadB subfamily.</text>
</comment>
<keyword evidence="7" id="KW-0662">Pyridine nucleotide biosynthesis</keyword>
<dbReference type="OrthoDB" id="9806724at2"/>
<dbReference type="InterPro" id="IPR003953">
    <property type="entry name" value="FAD-dep_OxRdtase_2_FAD-bd"/>
</dbReference>
<sequence length="422" mass="47288">MKYDVIIVGTGAAGLYCALRLSRDISVLLITKDKKERSNSHLAQGGISVLKNNEDLNLFIKDTLKAGKFRNNKKSVEILAKESRRVINTLIDYGVDFDKNGQELNYTREGAHSINRIVHHKDTTGKEVIQKLLLNVENRNNIEIMEMATVMDLISKNNKCFGVSVKKNGIIENIFSKVVILATGGVGGLFENSTNERHLTGDGISLALQKGVRTKDLNYIQIHPTTLYSKDKTKKRFLISEAVRGEGAVLLNSKGHRFVNELLPRDIVTESILNEMKRLNDEFVYLKADFLGKDFLRKRFPNIFETCLHEGYDLTKEAIPVLPAQHYLMGGIEVDTFGRTSMECLFATGEVSSTGVHGANRLASNSLLEALVFSNRISSILLDYIRSCSIDEIKYVPRDKLNKSLVINEIKSLSKRHIQSGV</sequence>
<dbReference type="FunFam" id="3.90.700.10:FF:000002">
    <property type="entry name" value="L-aspartate oxidase"/>
    <property type="match status" value="1"/>
</dbReference>
<evidence type="ECO:0000256" key="1">
    <source>
        <dbReference type="ARBA" id="ARBA00001974"/>
    </source>
</evidence>
<dbReference type="Proteomes" id="UP000198619">
    <property type="component" value="Unassembled WGS sequence"/>
</dbReference>
<dbReference type="EMBL" id="FOKI01000076">
    <property type="protein sequence ID" value="SFB46494.1"/>
    <property type="molecule type" value="Genomic_DNA"/>
</dbReference>
<dbReference type="InterPro" id="IPR036188">
    <property type="entry name" value="FAD/NAD-bd_sf"/>
</dbReference>
<comment type="pathway">
    <text evidence="2">Cofactor biosynthesis; NAD(+) biosynthesis; iminoaspartate from L-aspartate (oxidase route): step 1/1.</text>
</comment>